<dbReference type="InterPro" id="IPR018170">
    <property type="entry name" value="Aldo/ket_reductase_CS"/>
</dbReference>
<dbReference type="RefSeq" id="WP_199020252.1">
    <property type="nucleotide sequence ID" value="NZ_JAELUP010000089.1"/>
</dbReference>
<dbReference type="PROSITE" id="PS00798">
    <property type="entry name" value="ALDOKETO_REDUCTASE_1"/>
    <property type="match status" value="1"/>
</dbReference>
<feature type="domain" description="NADP-dependent oxidoreductase" evidence="7">
    <location>
        <begin position="20"/>
        <end position="262"/>
    </location>
</feature>
<comment type="similarity">
    <text evidence="1">Belongs to the aldo/keto reductase family.</text>
</comment>
<dbReference type="InterPro" id="IPR023210">
    <property type="entry name" value="NADP_OxRdtase_dom"/>
</dbReference>
<feature type="site" description="Lowers pKa of active site Tyr" evidence="6">
    <location>
        <position position="79"/>
    </location>
</feature>
<dbReference type="InterPro" id="IPR036812">
    <property type="entry name" value="NAD(P)_OxRdtase_dom_sf"/>
</dbReference>
<dbReference type="Gene3D" id="3.20.20.100">
    <property type="entry name" value="NADP-dependent oxidoreductase domain"/>
    <property type="match status" value="1"/>
</dbReference>
<evidence type="ECO:0000256" key="3">
    <source>
        <dbReference type="ARBA" id="ARBA00023002"/>
    </source>
</evidence>
<evidence type="ECO:0000256" key="5">
    <source>
        <dbReference type="PIRSR" id="PIRSR000097-2"/>
    </source>
</evidence>
<dbReference type="Pfam" id="PF00248">
    <property type="entry name" value="Aldo_ket_red"/>
    <property type="match status" value="1"/>
</dbReference>
<dbReference type="AlphaFoldDB" id="A0A934MW22"/>
<proteinExistence type="inferred from homology"/>
<dbReference type="PIRSF" id="PIRSF000097">
    <property type="entry name" value="AKR"/>
    <property type="match status" value="1"/>
</dbReference>
<feature type="active site" description="Proton donor" evidence="4">
    <location>
        <position position="54"/>
    </location>
</feature>
<evidence type="ECO:0000256" key="2">
    <source>
        <dbReference type="ARBA" id="ARBA00022857"/>
    </source>
</evidence>
<keyword evidence="3" id="KW-0560">Oxidoreductase</keyword>
<evidence type="ECO:0000256" key="6">
    <source>
        <dbReference type="PIRSR" id="PIRSR000097-3"/>
    </source>
</evidence>
<accession>A0A934MW22</accession>
<dbReference type="FunFam" id="3.20.20.100:FF:000015">
    <property type="entry name" value="Oxidoreductase, aldo/keto reductase family"/>
    <property type="match status" value="1"/>
</dbReference>
<protein>
    <submittedName>
        <fullName evidence="8">Aldo/keto reductase</fullName>
    </submittedName>
</protein>
<evidence type="ECO:0000259" key="7">
    <source>
        <dbReference type="Pfam" id="PF00248"/>
    </source>
</evidence>
<dbReference type="EMBL" id="JAELUP010000089">
    <property type="protein sequence ID" value="MBJ6362712.1"/>
    <property type="molecule type" value="Genomic_DNA"/>
</dbReference>
<feature type="binding site" evidence="5">
    <location>
        <position position="112"/>
    </location>
    <ligand>
        <name>substrate</name>
    </ligand>
</feature>
<dbReference type="PANTHER" id="PTHR43827">
    <property type="entry name" value="2,5-DIKETO-D-GLUCONIC ACID REDUCTASE"/>
    <property type="match status" value="1"/>
</dbReference>
<dbReference type="PROSITE" id="PS00062">
    <property type="entry name" value="ALDOKETO_REDUCTASE_2"/>
    <property type="match status" value="1"/>
</dbReference>
<gene>
    <name evidence="8" type="ORF">JFN88_15945</name>
</gene>
<evidence type="ECO:0000256" key="4">
    <source>
        <dbReference type="PIRSR" id="PIRSR000097-1"/>
    </source>
</evidence>
<dbReference type="PRINTS" id="PR00069">
    <property type="entry name" value="ALDKETRDTASE"/>
</dbReference>
<evidence type="ECO:0000313" key="9">
    <source>
        <dbReference type="Proteomes" id="UP000640274"/>
    </source>
</evidence>
<reference evidence="8" key="1">
    <citation type="submission" date="2020-12" db="EMBL/GenBank/DDBJ databases">
        <authorList>
            <person name="Huq M.A."/>
        </authorList>
    </citation>
    <scope>NUCLEOTIDE SEQUENCE</scope>
    <source>
        <strain evidence="8">MAHUQ-46</strain>
    </source>
</reference>
<evidence type="ECO:0000313" key="8">
    <source>
        <dbReference type="EMBL" id="MBJ6362712.1"/>
    </source>
</evidence>
<dbReference type="InterPro" id="IPR020471">
    <property type="entry name" value="AKR"/>
</dbReference>
<sequence length="278" mass="31939">MTRSITDRIRLNNGTEMPWLGLGVWKVREEEKLIRSVRTALDYGYRSIDTATIYGNEAEVGKAIRQSGVPREELFVTTKLWNTEHGYERTISAFEESLKQLKLDYIDLYLIHWPVRDAFTETWRAFIKLYEEGKIKAIGVSNFQTHHLEEIIATSDILPAVNQIELHPRLTQKPLLNFCRNRGIQVEAWSPLMRGRLMDEPVLTELASRLNKSVAQIILRWNLQLGIATIPKSVTTTRIIENAGIFDFELSDEAMLAIDGLNQDIRTGAHPDFFDTPK</sequence>
<dbReference type="GO" id="GO:0016616">
    <property type="term" value="F:oxidoreductase activity, acting on the CH-OH group of donors, NAD or NADP as acceptor"/>
    <property type="evidence" value="ECO:0007669"/>
    <property type="project" value="UniProtKB-ARBA"/>
</dbReference>
<keyword evidence="9" id="KW-1185">Reference proteome</keyword>
<evidence type="ECO:0000256" key="1">
    <source>
        <dbReference type="ARBA" id="ARBA00007905"/>
    </source>
</evidence>
<dbReference type="PROSITE" id="PS00063">
    <property type="entry name" value="ALDOKETO_REDUCTASE_3"/>
    <property type="match status" value="1"/>
</dbReference>
<dbReference type="SUPFAM" id="SSF51430">
    <property type="entry name" value="NAD(P)-linked oxidoreductase"/>
    <property type="match status" value="1"/>
</dbReference>
<name>A0A934MW22_9BACL</name>
<comment type="caution">
    <text evidence="8">The sequence shown here is derived from an EMBL/GenBank/DDBJ whole genome shotgun (WGS) entry which is preliminary data.</text>
</comment>
<dbReference type="Proteomes" id="UP000640274">
    <property type="component" value="Unassembled WGS sequence"/>
</dbReference>
<organism evidence="8 9">
    <name type="scientific">Paenibacillus roseus</name>
    <dbReference type="NCBI Taxonomy" id="2798579"/>
    <lineage>
        <taxon>Bacteria</taxon>
        <taxon>Bacillati</taxon>
        <taxon>Bacillota</taxon>
        <taxon>Bacilli</taxon>
        <taxon>Bacillales</taxon>
        <taxon>Paenibacillaceae</taxon>
        <taxon>Paenibacillus</taxon>
    </lineage>
</organism>
<keyword evidence="2" id="KW-0521">NADP</keyword>
<dbReference type="PANTHER" id="PTHR43827:SF3">
    <property type="entry name" value="NADP-DEPENDENT OXIDOREDUCTASE DOMAIN-CONTAINING PROTEIN"/>
    <property type="match status" value="1"/>
</dbReference>